<dbReference type="Proteomes" id="UP000005262">
    <property type="component" value="Chromosome"/>
</dbReference>
<dbReference type="HOGENOM" id="CLU_692422_0_0_9"/>
<dbReference type="eggNOG" id="ENOG502ZB3J">
    <property type="taxonomic scope" value="Bacteria"/>
</dbReference>
<dbReference type="InterPro" id="IPR021359">
    <property type="entry name" value="DUF2812"/>
</dbReference>
<keyword evidence="3" id="KW-1185">Reference proteome</keyword>
<feature type="transmembrane region" description="Helical" evidence="1">
    <location>
        <begin position="193"/>
        <end position="215"/>
    </location>
</feature>
<dbReference type="KEGG" id="dmi:Desmer_1854"/>
<dbReference type="AlphaFoldDB" id="J7IUJ4"/>
<proteinExistence type="predicted"/>
<evidence type="ECO:0000256" key="1">
    <source>
        <dbReference type="SAM" id="Phobius"/>
    </source>
</evidence>
<name>J7IUJ4_DESMD</name>
<evidence type="ECO:0000313" key="3">
    <source>
        <dbReference type="Proteomes" id="UP000005262"/>
    </source>
</evidence>
<dbReference type="Pfam" id="PF11193">
    <property type="entry name" value="DUF2812"/>
    <property type="match status" value="1"/>
</dbReference>
<feature type="transmembrane region" description="Helical" evidence="1">
    <location>
        <begin position="112"/>
        <end position="133"/>
    </location>
</feature>
<keyword evidence="1" id="KW-1133">Transmembrane helix</keyword>
<evidence type="ECO:0000313" key="2">
    <source>
        <dbReference type="EMBL" id="AFQ43814.1"/>
    </source>
</evidence>
<reference evidence="2 3" key="1">
    <citation type="journal article" date="2012" name="J. Bacteriol.">
        <title>Complete genome sequences of Desulfosporosinus orientis DSM765T, Desulfosporosinus youngiae DSM17734T, Desulfosporosinus meridiei DSM13257T, and Desulfosporosinus acidiphilus DSM22704T.</title>
        <authorList>
            <person name="Pester M."/>
            <person name="Brambilla E."/>
            <person name="Alazard D."/>
            <person name="Rattei T."/>
            <person name="Weinmaier T."/>
            <person name="Han J."/>
            <person name="Lucas S."/>
            <person name="Lapidus A."/>
            <person name="Cheng J.F."/>
            <person name="Goodwin L."/>
            <person name="Pitluck S."/>
            <person name="Peters L."/>
            <person name="Ovchinnikova G."/>
            <person name="Teshima H."/>
            <person name="Detter J.C."/>
            <person name="Han C.S."/>
            <person name="Tapia R."/>
            <person name="Land M.L."/>
            <person name="Hauser L."/>
            <person name="Kyrpides N.C."/>
            <person name="Ivanova N.N."/>
            <person name="Pagani I."/>
            <person name="Huntmann M."/>
            <person name="Wei C.L."/>
            <person name="Davenport K.W."/>
            <person name="Daligault H."/>
            <person name="Chain P.S."/>
            <person name="Chen A."/>
            <person name="Mavromatis K."/>
            <person name="Markowitz V."/>
            <person name="Szeto E."/>
            <person name="Mikhailova N."/>
            <person name="Pati A."/>
            <person name="Wagner M."/>
            <person name="Woyke T."/>
            <person name="Ollivier B."/>
            <person name="Klenk H.P."/>
            <person name="Spring S."/>
            <person name="Loy A."/>
        </authorList>
    </citation>
    <scope>NUCLEOTIDE SEQUENCE [LARGE SCALE GENOMIC DNA]</scope>
    <source>
        <strain evidence="3">ATCC BAA-275 / DSM 13257 / NCIMB 13706 / S10</strain>
    </source>
</reference>
<dbReference type="STRING" id="768704.Desmer_1854"/>
<sequence length="387" mass="45196">MLDDIYAIGRNESWFSGMARKGLHLKKIGRLFVYFEKGEPKETNYRIDYLKEAPSQEQLDVYHDCGWNFIAKAGYFYVFSADEKSCTTELHTDPVEQGFALSELNQRLRNNLIILSIVMVVFLGMMISVYYFNDEPFLYMIKGQFVQQMFIVIVELYVFYSVIRNYRVVRKLKQSLLRGAEIDHNQDYRKARLLGGIWAGVFLPMALFTIFIPIVDIARSNDYTLSEGNTNLPIIRLAEIEKSPNLRRKTGYYDNVDRENRVSFDWSLLAPVQYEIDEHGVINGEMWGDNSGVYSPSITTRYYKLTFRSMAENLTLDLINRYVWRDNSEVKEVKHPSFDKLYMVEDGISKQIFAYLDNQVVHVTYYGEEGIEDIIPILAQKMKEVIP</sequence>
<keyword evidence="1" id="KW-0812">Transmembrane</keyword>
<accession>J7IUJ4</accession>
<organism evidence="2 3">
    <name type="scientific">Desulfosporosinus meridiei (strain ATCC BAA-275 / DSM 13257 / KCTC 12902 / NCIMB 13706 / S10)</name>
    <dbReference type="NCBI Taxonomy" id="768704"/>
    <lineage>
        <taxon>Bacteria</taxon>
        <taxon>Bacillati</taxon>
        <taxon>Bacillota</taxon>
        <taxon>Clostridia</taxon>
        <taxon>Eubacteriales</taxon>
        <taxon>Desulfitobacteriaceae</taxon>
        <taxon>Desulfosporosinus</taxon>
    </lineage>
</organism>
<keyword evidence="1" id="KW-0472">Membrane</keyword>
<feature type="transmembrane region" description="Helical" evidence="1">
    <location>
        <begin position="145"/>
        <end position="163"/>
    </location>
</feature>
<protein>
    <recommendedName>
        <fullName evidence="4">DUF2812 domain-containing protein</fullName>
    </recommendedName>
</protein>
<dbReference type="EMBL" id="CP003629">
    <property type="protein sequence ID" value="AFQ43814.1"/>
    <property type="molecule type" value="Genomic_DNA"/>
</dbReference>
<evidence type="ECO:0008006" key="4">
    <source>
        <dbReference type="Google" id="ProtNLM"/>
    </source>
</evidence>
<gene>
    <name evidence="2" type="ordered locus">Desmer_1854</name>
</gene>
<reference evidence="3" key="2">
    <citation type="submission" date="2012-08" db="EMBL/GenBank/DDBJ databases">
        <title>Finished genome of Desulfosporosinus meridiei DSM 13257.</title>
        <authorList>
            <person name="Huntemann M."/>
            <person name="Wei C.-L."/>
            <person name="Han J."/>
            <person name="Detter J.C."/>
            <person name="Han C."/>
            <person name="Davenport K."/>
            <person name="Daligault H."/>
            <person name="Erkkila T."/>
            <person name="Gu W."/>
            <person name="Munk A.C.C."/>
            <person name="Teshima H."/>
            <person name="Xu Y."/>
            <person name="Chain P."/>
            <person name="Tapia R."/>
            <person name="Chen A."/>
            <person name="Krypides N."/>
            <person name="Mavromatis K."/>
            <person name="Markowitz V."/>
            <person name="Szeto E."/>
            <person name="Ivanova N."/>
            <person name="Mikhailova N."/>
            <person name="Ovchinnikova G."/>
            <person name="Pagani I."/>
            <person name="Pati A."/>
            <person name="Goodwin L."/>
            <person name="Peters L."/>
            <person name="Pitluck S."/>
            <person name="Woyke T."/>
            <person name="Pester M."/>
            <person name="Spring S."/>
            <person name="Ollivier B."/>
            <person name="Rattei T."/>
            <person name="Klenk H.-P."/>
            <person name="Wagner M."/>
            <person name="Loy A."/>
        </authorList>
    </citation>
    <scope>NUCLEOTIDE SEQUENCE [LARGE SCALE GENOMIC DNA]</scope>
    <source>
        <strain evidence="3">ATCC BAA-275 / DSM 13257 / NCIMB 13706 / S10</strain>
    </source>
</reference>